<comment type="similarity">
    <text evidence="2 7">Belongs to the FlgH family.</text>
</comment>
<dbReference type="PRINTS" id="PR01008">
    <property type="entry name" value="FLGLRINGFLGH"/>
</dbReference>
<proteinExistence type="inferred from homology"/>
<keyword evidence="9" id="KW-0969">Cilium</keyword>
<dbReference type="PANTHER" id="PTHR34933:SF1">
    <property type="entry name" value="FLAGELLAR L-RING PROTEIN"/>
    <property type="match status" value="1"/>
</dbReference>
<evidence type="ECO:0000256" key="2">
    <source>
        <dbReference type="ARBA" id="ARBA00006929"/>
    </source>
</evidence>
<dbReference type="PANTHER" id="PTHR34933">
    <property type="entry name" value="FLAGELLAR L-RING PROTEIN"/>
    <property type="match status" value="1"/>
</dbReference>
<evidence type="ECO:0000256" key="4">
    <source>
        <dbReference type="ARBA" id="ARBA00023136"/>
    </source>
</evidence>
<evidence type="ECO:0000256" key="7">
    <source>
        <dbReference type="HAMAP-Rule" id="MF_00415"/>
    </source>
</evidence>
<keyword evidence="4 7" id="KW-0472">Membrane</keyword>
<evidence type="ECO:0000256" key="1">
    <source>
        <dbReference type="ARBA" id="ARBA00002591"/>
    </source>
</evidence>
<dbReference type="Proteomes" id="UP000706039">
    <property type="component" value="Unassembled WGS sequence"/>
</dbReference>
<comment type="function">
    <text evidence="1 7">Assembles around the rod to form the L-ring and probably protects the motor/basal body from shearing forces during rotation.</text>
</comment>
<dbReference type="InterPro" id="IPR000527">
    <property type="entry name" value="Flag_Lring"/>
</dbReference>
<comment type="subunit">
    <text evidence="7">The basal body constitutes a major portion of the flagellar organelle and consists of four rings (L,P,S, and M) mounted on a central rod.</text>
</comment>
<dbReference type="EMBL" id="JAINVV010000009">
    <property type="protein sequence ID" value="MBY8824457.1"/>
    <property type="molecule type" value="Genomic_DNA"/>
</dbReference>
<organism evidence="9 10">
    <name type="scientific">Sphingomonas colocasiae</name>
    <dbReference type="NCBI Taxonomy" id="1848973"/>
    <lineage>
        <taxon>Bacteria</taxon>
        <taxon>Pseudomonadati</taxon>
        <taxon>Pseudomonadota</taxon>
        <taxon>Alphaproteobacteria</taxon>
        <taxon>Sphingomonadales</taxon>
        <taxon>Sphingomonadaceae</taxon>
        <taxon>Sphingomonas</taxon>
    </lineage>
</organism>
<gene>
    <name evidence="7" type="primary">flgH</name>
    <name evidence="9" type="ORF">K7G82_19285</name>
</gene>
<sequence length="228" mass="23929">MRTRRFNRTVGLLLAGGLAFMLSPADAKKARPKPGFEATLPLPPAQPPMVADGAIFQASSGYAALHEGNRARAVGDLLTVVLVERITSSKSATSKTARDGGFSITPPTAGPLDFLNPNALKASGGSSFNGNGAAAQQSALGGEVSVTIAKLLGNGSAIVKGQKRLTLSQGEEWVQFSGIVRLADIDQMNRIASTRVADAQIEYSGNGQVARASREGWLQRFFNMISPF</sequence>
<evidence type="ECO:0000256" key="8">
    <source>
        <dbReference type="SAM" id="SignalP"/>
    </source>
</evidence>
<dbReference type="HAMAP" id="MF_00415">
    <property type="entry name" value="FlgH"/>
    <property type="match status" value="1"/>
</dbReference>
<keyword evidence="9" id="KW-0966">Cell projection</keyword>
<evidence type="ECO:0000313" key="9">
    <source>
        <dbReference type="EMBL" id="MBY8824457.1"/>
    </source>
</evidence>
<protein>
    <recommendedName>
        <fullName evidence="7">Flagellar L-ring protein</fullName>
    </recommendedName>
    <alternativeName>
        <fullName evidence="7">Basal body L-ring protein</fullName>
    </alternativeName>
</protein>
<evidence type="ECO:0000256" key="5">
    <source>
        <dbReference type="ARBA" id="ARBA00023143"/>
    </source>
</evidence>
<evidence type="ECO:0000256" key="3">
    <source>
        <dbReference type="ARBA" id="ARBA00022729"/>
    </source>
</evidence>
<evidence type="ECO:0000313" key="10">
    <source>
        <dbReference type="Proteomes" id="UP000706039"/>
    </source>
</evidence>
<dbReference type="Pfam" id="PF02107">
    <property type="entry name" value="FlgH"/>
    <property type="match status" value="1"/>
</dbReference>
<name>A0ABS7PSY3_9SPHN</name>
<comment type="subcellular location">
    <subcellularLocation>
        <location evidence="7">Cell outer membrane</location>
    </subcellularLocation>
    <subcellularLocation>
        <location evidence="7">Bacterial flagellum basal body</location>
    </subcellularLocation>
</comment>
<keyword evidence="5 7" id="KW-0975">Bacterial flagellum</keyword>
<feature type="signal peptide" evidence="8">
    <location>
        <begin position="1"/>
        <end position="27"/>
    </location>
</feature>
<reference evidence="9 10" key="1">
    <citation type="submission" date="2021-08" db="EMBL/GenBank/DDBJ databases">
        <authorList>
            <person name="Tuo L."/>
        </authorList>
    </citation>
    <scope>NUCLEOTIDE SEQUENCE [LARGE SCALE GENOMIC DNA]</scope>
    <source>
        <strain evidence="9 10">JCM 31229</strain>
    </source>
</reference>
<feature type="chain" id="PRO_5046072596" description="Flagellar L-ring protein" evidence="8">
    <location>
        <begin position="28"/>
        <end position="228"/>
    </location>
</feature>
<keyword evidence="10" id="KW-1185">Reference proteome</keyword>
<dbReference type="RefSeq" id="WP_222991565.1">
    <property type="nucleotide sequence ID" value="NZ_JAINVV010000009.1"/>
</dbReference>
<keyword evidence="3 8" id="KW-0732">Signal</keyword>
<evidence type="ECO:0000256" key="6">
    <source>
        <dbReference type="ARBA" id="ARBA00023237"/>
    </source>
</evidence>
<keyword evidence="9" id="KW-0282">Flagellum</keyword>
<keyword evidence="6 7" id="KW-0998">Cell outer membrane</keyword>
<accession>A0ABS7PSY3</accession>
<comment type="caution">
    <text evidence="9">The sequence shown here is derived from an EMBL/GenBank/DDBJ whole genome shotgun (WGS) entry which is preliminary data.</text>
</comment>